<feature type="domain" description="HTH luxR-type" evidence="3">
    <location>
        <begin position="117"/>
        <end position="182"/>
    </location>
</feature>
<feature type="domain" description="PAS" evidence="4">
    <location>
        <begin position="1"/>
        <end position="56"/>
    </location>
</feature>
<evidence type="ECO:0000259" key="4">
    <source>
        <dbReference type="PROSITE" id="PS50112"/>
    </source>
</evidence>
<dbReference type="PROSITE" id="PS50112">
    <property type="entry name" value="PAS"/>
    <property type="match status" value="1"/>
</dbReference>
<sequence>MARLDSDLCLLEANSDFVRWFGGSPSALRGRPFLDFLHPSTGPGVREQLSKVAAGSRVRLGDRGVALRADGSPLPVELTLIGVRDGVTPGASEIIVLVAPEKEPSESLGRQRVRVPNTTAPMTLTEMEARILEQLATGISTRKLALRLHLSRQGVEYHIGAMLRKAGVPNRTALVSRAHSLGIFSGGHWPPRIATDFVSPPQPRTVAESEKDERDLQRSEAEPDMSDGATEAPGTDDLTGPRAA</sequence>
<evidence type="ECO:0000259" key="3">
    <source>
        <dbReference type="PROSITE" id="PS50043"/>
    </source>
</evidence>
<dbReference type="InterPro" id="IPR013656">
    <property type="entry name" value="PAS_4"/>
</dbReference>
<accession>A0ABN5VF30</accession>
<keyword evidence="1" id="KW-0238">DNA-binding</keyword>
<dbReference type="EMBL" id="AP018448">
    <property type="protein sequence ID" value="BBC31826.1"/>
    <property type="molecule type" value="Genomic_DNA"/>
</dbReference>
<dbReference type="InterPro" id="IPR000014">
    <property type="entry name" value="PAS"/>
</dbReference>
<dbReference type="Pfam" id="PF08448">
    <property type="entry name" value="PAS_4"/>
    <property type="match status" value="1"/>
</dbReference>
<dbReference type="SUPFAM" id="SSF55785">
    <property type="entry name" value="PYP-like sensor domain (PAS domain)"/>
    <property type="match status" value="1"/>
</dbReference>
<dbReference type="SUPFAM" id="SSF46894">
    <property type="entry name" value="C-terminal effector domain of the bipartite response regulators"/>
    <property type="match status" value="1"/>
</dbReference>
<proteinExistence type="predicted"/>
<feature type="region of interest" description="Disordered" evidence="2">
    <location>
        <begin position="194"/>
        <end position="244"/>
    </location>
</feature>
<reference evidence="5 6" key="2">
    <citation type="journal article" date="2023" name="ChemBioChem">
        <title>Acyltransferase Domain Exchange between Two Independent Type I Polyketide Synthases in the Same Producer Strain of Macrolide Antibiotics.</title>
        <authorList>
            <person name="Kudo F."/>
            <person name="Kishikawa K."/>
            <person name="Tsuboi K."/>
            <person name="Kido T."/>
            <person name="Usui T."/>
            <person name="Hashimoto J."/>
            <person name="Shin-Ya K."/>
            <person name="Miyanaga A."/>
            <person name="Eguchi T."/>
        </authorList>
    </citation>
    <scope>NUCLEOTIDE SEQUENCE [LARGE SCALE GENOMIC DNA]</scope>
    <source>
        <strain evidence="5 6">A-8890</strain>
    </source>
</reference>
<keyword evidence="6" id="KW-1185">Reference proteome</keyword>
<dbReference type="Pfam" id="PF00196">
    <property type="entry name" value="GerE"/>
    <property type="match status" value="1"/>
</dbReference>
<dbReference type="InterPro" id="IPR036388">
    <property type="entry name" value="WH-like_DNA-bd_sf"/>
</dbReference>
<dbReference type="Proteomes" id="UP001321542">
    <property type="component" value="Chromosome"/>
</dbReference>
<evidence type="ECO:0000313" key="5">
    <source>
        <dbReference type="EMBL" id="BBC31826.1"/>
    </source>
</evidence>
<dbReference type="PANTHER" id="PTHR43214">
    <property type="entry name" value="TWO-COMPONENT RESPONSE REGULATOR"/>
    <property type="match status" value="1"/>
</dbReference>
<dbReference type="CDD" id="cd00130">
    <property type="entry name" value="PAS"/>
    <property type="match status" value="1"/>
</dbReference>
<dbReference type="InterPro" id="IPR039420">
    <property type="entry name" value="WalR-like"/>
</dbReference>
<protein>
    <submittedName>
        <fullName evidence="5">Uncharacterized protein</fullName>
    </submittedName>
</protein>
<dbReference type="PANTHER" id="PTHR43214:SF43">
    <property type="entry name" value="TWO-COMPONENT RESPONSE REGULATOR"/>
    <property type="match status" value="1"/>
</dbReference>
<evidence type="ECO:0000313" key="6">
    <source>
        <dbReference type="Proteomes" id="UP001321542"/>
    </source>
</evidence>
<name>A0ABN5VF30_9ACTN</name>
<dbReference type="InterPro" id="IPR035965">
    <property type="entry name" value="PAS-like_dom_sf"/>
</dbReference>
<dbReference type="InterPro" id="IPR000792">
    <property type="entry name" value="Tscrpt_reg_LuxR_C"/>
</dbReference>
<dbReference type="Gene3D" id="1.10.10.10">
    <property type="entry name" value="Winged helix-like DNA-binding domain superfamily/Winged helix DNA-binding domain"/>
    <property type="match status" value="1"/>
</dbReference>
<evidence type="ECO:0000256" key="2">
    <source>
        <dbReference type="SAM" id="MobiDB-lite"/>
    </source>
</evidence>
<gene>
    <name evidence="5" type="ORF">SGFS_031200</name>
</gene>
<organism evidence="5 6">
    <name type="scientific">Streptomyces graminofaciens</name>
    <dbReference type="NCBI Taxonomy" id="68212"/>
    <lineage>
        <taxon>Bacteria</taxon>
        <taxon>Bacillati</taxon>
        <taxon>Actinomycetota</taxon>
        <taxon>Actinomycetes</taxon>
        <taxon>Kitasatosporales</taxon>
        <taxon>Streptomycetaceae</taxon>
        <taxon>Streptomyces</taxon>
    </lineage>
</organism>
<dbReference type="SMART" id="SM00421">
    <property type="entry name" value="HTH_LUXR"/>
    <property type="match status" value="1"/>
</dbReference>
<dbReference type="PROSITE" id="PS50043">
    <property type="entry name" value="HTH_LUXR_2"/>
    <property type="match status" value="1"/>
</dbReference>
<evidence type="ECO:0000256" key="1">
    <source>
        <dbReference type="ARBA" id="ARBA00023125"/>
    </source>
</evidence>
<reference evidence="5 6" key="1">
    <citation type="journal article" date="2010" name="ChemBioChem">
        <title>Cloning and characterization of the biosynthetic gene cluster of 16-membered macrolide antibiotic FD-891: involvement of a dual functional cytochrome P450 monooxygenase catalyzing epoxidation and hydroxylation.</title>
        <authorList>
            <person name="Kudo F."/>
            <person name="Motegi A."/>
            <person name="Mizoue K."/>
            <person name="Eguchi T."/>
        </authorList>
    </citation>
    <scope>NUCLEOTIDE SEQUENCE [LARGE SCALE GENOMIC DNA]</scope>
    <source>
        <strain evidence="5 6">A-8890</strain>
    </source>
</reference>
<feature type="compositionally biased region" description="Basic and acidic residues" evidence="2">
    <location>
        <begin position="207"/>
        <end position="221"/>
    </location>
</feature>
<dbReference type="Gene3D" id="3.30.450.20">
    <property type="entry name" value="PAS domain"/>
    <property type="match status" value="1"/>
</dbReference>
<dbReference type="InterPro" id="IPR016032">
    <property type="entry name" value="Sig_transdc_resp-reg_C-effctor"/>
</dbReference>